<evidence type="ECO:0000256" key="3">
    <source>
        <dbReference type="ARBA" id="ARBA00023002"/>
    </source>
</evidence>
<dbReference type="InterPro" id="IPR001024">
    <property type="entry name" value="PLAT/LH2_dom"/>
</dbReference>
<dbReference type="Gene3D" id="2.60.60.20">
    <property type="entry name" value="PLAT/LH2 domain"/>
    <property type="match status" value="1"/>
</dbReference>
<feature type="domain" description="Lipoxygenase" evidence="7">
    <location>
        <begin position="97"/>
        <end position="633"/>
    </location>
</feature>
<dbReference type="Proteomes" id="UP000694546">
    <property type="component" value="Chromosome 9"/>
</dbReference>
<keyword evidence="4" id="KW-0443">Lipid metabolism</keyword>
<evidence type="ECO:0000313" key="8">
    <source>
        <dbReference type="Ensembl" id="ENSGMOP00000026802.1"/>
    </source>
</evidence>
<dbReference type="SMART" id="SM00308">
    <property type="entry name" value="LH2"/>
    <property type="match status" value="1"/>
</dbReference>
<dbReference type="Pfam" id="PF00305">
    <property type="entry name" value="Lipoxygenase"/>
    <property type="match status" value="2"/>
</dbReference>
<evidence type="ECO:0000256" key="1">
    <source>
        <dbReference type="ARBA" id="ARBA00022723"/>
    </source>
</evidence>
<reference evidence="8" key="2">
    <citation type="submission" date="2025-09" db="UniProtKB">
        <authorList>
            <consortium name="Ensembl"/>
        </authorList>
    </citation>
    <scope>IDENTIFICATION</scope>
</reference>
<dbReference type="Gene3D" id="1.20.245.10">
    <property type="entry name" value="Lipoxygenase-1, Domain 5"/>
    <property type="match status" value="1"/>
</dbReference>
<feature type="domain" description="PLAT" evidence="6">
    <location>
        <begin position="25"/>
        <end position="141"/>
    </location>
</feature>
<dbReference type="OMA" id="PPVNITC"/>
<keyword evidence="2" id="KW-0223">Dioxygenase</keyword>
<evidence type="ECO:0000256" key="4">
    <source>
        <dbReference type="ARBA" id="ARBA00023098"/>
    </source>
</evidence>
<evidence type="ECO:0000256" key="5">
    <source>
        <dbReference type="PROSITE-ProRule" id="PRU00152"/>
    </source>
</evidence>
<keyword evidence="9" id="KW-1185">Reference proteome</keyword>
<dbReference type="InterPro" id="IPR013819">
    <property type="entry name" value="LipOase_C"/>
</dbReference>
<dbReference type="Gene3D" id="3.10.450.60">
    <property type="match status" value="1"/>
</dbReference>
<dbReference type="GO" id="GO:0034440">
    <property type="term" value="P:lipid oxidation"/>
    <property type="evidence" value="ECO:0007669"/>
    <property type="project" value="InterPro"/>
</dbReference>
<dbReference type="Pfam" id="PF01477">
    <property type="entry name" value="PLAT"/>
    <property type="match status" value="1"/>
</dbReference>
<dbReference type="SUPFAM" id="SSF49723">
    <property type="entry name" value="Lipase/lipooxygenase domain (PLAT/LH2 domain)"/>
    <property type="match status" value="1"/>
</dbReference>
<evidence type="ECO:0000313" key="9">
    <source>
        <dbReference type="Proteomes" id="UP000694546"/>
    </source>
</evidence>
<accession>A0A8C5A4G8</accession>
<protein>
    <recommendedName>
        <fullName evidence="10">Hydroperoxide isomerase ALOXE3</fullName>
    </recommendedName>
</protein>
<dbReference type="GeneTree" id="ENSGT00940000156796"/>
<dbReference type="PROSITE" id="PS50095">
    <property type="entry name" value="PLAT"/>
    <property type="match status" value="1"/>
</dbReference>
<dbReference type="InterPro" id="IPR036226">
    <property type="entry name" value="LipOase_C_sf"/>
</dbReference>
<dbReference type="AlphaFoldDB" id="A0A8C5A4G8"/>
<keyword evidence="1" id="KW-0479">Metal-binding</keyword>
<dbReference type="InterPro" id="IPR036392">
    <property type="entry name" value="PLAT/LH2_dom_sf"/>
</dbReference>
<dbReference type="SUPFAM" id="SSF48484">
    <property type="entry name" value="Lipoxigenase"/>
    <property type="match status" value="1"/>
</dbReference>
<dbReference type="PROSITE" id="PS51393">
    <property type="entry name" value="LIPOXYGENASE_3"/>
    <property type="match status" value="1"/>
</dbReference>
<dbReference type="GO" id="GO:0046872">
    <property type="term" value="F:metal ion binding"/>
    <property type="evidence" value="ECO:0007669"/>
    <property type="project" value="UniProtKB-KW"/>
</dbReference>
<proteinExistence type="predicted"/>
<dbReference type="PRINTS" id="PR00087">
    <property type="entry name" value="LIPOXYGENASE"/>
</dbReference>
<dbReference type="GO" id="GO:0016702">
    <property type="term" value="F:oxidoreductase activity, acting on single donors with incorporation of molecular oxygen, incorporation of two atoms of oxygen"/>
    <property type="evidence" value="ECO:0007669"/>
    <property type="project" value="InterPro"/>
</dbReference>
<sequence length="633" mass="71072">MTTPPDHGKRRKTRAEPPGQVPIIAVYKVHVTTGDMCLAGTNDHVFVTLVGTNGESERTELDNYGLDFCSDQTSTYTVNTHPMGHLLLIKLEKAQYLFLPENQWFCSKIVVETPEGEALLFPCHRWLTRGEVLELRGAKGLSPSHTSVLDFSLGIFIIAEVKLKGLFGSEESWESLESMKNTLTFKTSSTAEYLAEHWKDDAFYGYQFLNGVHPSMIRNCPHLPSNFPVTEEMVQPFLETGTSLKQEIQKGNIFLCDYKSLEGLPTRVVEGKSLPLTAALCLLYLDTAGTLKPIAIQLGQEPSEKCPIFVPSDPELDWLLVKIFVKNADSVIHQIISHLMKTHLLAEVFAVATMRHFPDVHPLYKVGPADVYSIQSQNQTLCFRRGALHIFALGENKLVMRHLAETTYSSLCLPDNIAERGLQNIPNFYYRDDGLKLWTAINSFVRAMLGLYYPTDDEVSGDVELQRWIQDIFTKGFLGNSSSGMPESFITVEAVVKFVTMVIFTTSAQHAAVNSGQFDYYSWFPNSPLQLRKAPPTTKGLVTMDTILETLPNIGDTVAFIISSLVLYKKYMDSVVLGSYPEERFCEPAAKRIIENFQKELSSIEERIITRNASLDVPYCYLQPSEIENSVSI</sequence>
<keyword evidence="3" id="KW-0560">Oxidoreductase</keyword>
<evidence type="ECO:0000259" key="7">
    <source>
        <dbReference type="PROSITE" id="PS51393"/>
    </source>
</evidence>
<comment type="caution">
    <text evidence="5">Lacks conserved residue(s) required for the propagation of feature annotation.</text>
</comment>
<dbReference type="Ensembl" id="ENSGMOT00000072954.1">
    <property type="protein sequence ID" value="ENSGMOP00000026802.1"/>
    <property type="gene ID" value="ENSGMOG00000023399.1"/>
</dbReference>
<dbReference type="PANTHER" id="PTHR11771">
    <property type="entry name" value="LIPOXYGENASE"/>
    <property type="match status" value="1"/>
</dbReference>
<name>A0A8C5A4G8_GADMO</name>
<reference evidence="8" key="1">
    <citation type="submission" date="2025-08" db="UniProtKB">
        <authorList>
            <consortium name="Ensembl"/>
        </authorList>
    </citation>
    <scope>IDENTIFICATION</scope>
</reference>
<evidence type="ECO:0008006" key="10">
    <source>
        <dbReference type="Google" id="ProtNLM"/>
    </source>
</evidence>
<evidence type="ECO:0000259" key="6">
    <source>
        <dbReference type="PROSITE" id="PS50095"/>
    </source>
</evidence>
<organism evidence="8 9">
    <name type="scientific">Gadus morhua</name>
    <name type="common">Atlantic cod</name>
    <dbReference type="NCBI Taxonomy" id="8049"/>
    <lineage>
        <taxon>Eukaryota</taxon>
        <taxon>Metazoa</taxon>
        <taxon>Chordata</taxon>
        <taxon>Craniata</taxon>
        <taxon>Vertebrata</taxon>
        <taxon>Euteleostomi</taxon>
        <taxon>Actinopterygii</taxon>
        <taxon>Neopterygii</taxon>
        <taxon>Teleostei</taxon>
        <taxon>Neoteleostei</taxon>
        <taxon>Acanthomorphata</taxon>
        <taxon>Zeiogadaria</taxon>
        <taxon>Gadariae</taxon>
        <taxon>Gadiformes</taxon>
        <taxon>Gadoidei</taxon>
        <taxon>Gadidae</taxon>
        <taxon>Gadus</taxon>
    </lineage>
</organism>
<dbReference type="InterPro" id="IPR000907">
    <property type="entry name" value="LipOase"/>
</dbReference>
<evidence type="ECO:0000256" key="2">
    <source>
        <dbReference type="ARBA" id="ARBA00022964"/>
    </source>
</evidence>